<gene>
    <name evidence="2" type="ORF">MUK42_34006</name>
</gene>
<sequence length="124" mass="13462">MVRRSYDQKNGSCLRRHYGRRIAAYVPLPPPPLGYRLPYLSPHCALLPPLDPPAASFPFNFLPLIDGNHRAAAAADSEAQDVEVDVQDIEAGGVEGPDHGAGGGEGDDDRSEEARREGSTRRRS</sequence>
<evidence type="ECO:0000256" key="1">
    <source>
        <dbReference type="SAM" id="MobiDB-lite"/>
    </source>
</evidence>
<proteinExistence type="predicted"/>
<dbReference type="Proteomes" id="UP001055439">
    <property type="component" value="Chromosome 7"/>
</dbReference>
<feature type="compositionally biased region" description="Basic and acidic residues" evidence="1">
    <location>
        <begin position="112"/>
        <end position="124"/>
    </location>
</feature>
<organism evidence="2 3">
    <name type="scientific">Musa troglodytarum</name>
    <name type="common">fe'i banana</name>
    <dbReference type="NCBI Taxonomy" id="320322"/>
    <lineage>
        <taxon>Eukaryota</taxon>
        <taxon>Viridiplantae</taxon>
        <taxon>Streptophyta</taxon>
        <taxon>Embryophyta</taxon>
        <taxon>Tracheophyta</taxon>
        <taxon>Spermatophyta</taxon>
        <taxon>Magnoliopsida</taxon>
        <taxon>Liliopsida</taxon>
        <taxon>Zingiberales</taxon>
        <taxon>Musaceae</taxon>
        <taxon>Musa</taxon>
    </lineage>
</organism>
<evidence type="ECO:0000313" key="3">
    <source>
        <dbReference type="Proteomes" id="UP001055439"/>
    </source>
</evidence>
<protein>
    <submittedName>
        <fullName evidence="2">Uncharacterized protein</fullName>
    </submittedName>
</protein>
<name>A0A9E7GLG3_9LILI</name>
<feature type="region of interest" description="Disordered" evidence="1">
    <location>
        <begin position="70"/>
        <end position="124"/>
    </location>
</feature>
<reference evidence="2" key="1">
    <citation type="submission" date="2022-05" db="EMBL/GenBank/DDBJ databases">
        <title>The Musa troglodytarum L. genome provides insights into the mechanism of non-climacteric behaviour and enrichment of carotenoids.</title>
        <authorList>
            <person name="Wang J."/>
        </authorList>
    </citation>
    <scope>NUCLEOTIDE SEQUENCE</scope>
    <source>
        <tissue evidence="2">Leaf</tissue>
    </source>
</reference>
<keyword evidence="3" id="KW-1185">Reference proteome</keyword>
<feature type="compositionally biased region" description="Gly residues" evidence="1">
    <location>
        <begin position="93"/>
        <end position="104"/>
    </location>
</feature>
<accession>A0A9E7GLG3</accession>
<feature type="compositionally biased region" description="Acidic residues" evidence="1">
    <location>
        <begin position="78"/>
        <end position="88"/>
    </location>
</feature>
<evidence type="ECO:0000313" key="2">
    <source>
        <dbReference type="EMBL" id="URE15178.1"/>
    </source>
</evidence>
<dbReference type="AlphaFoldDB" id="A0A9E7GLG3"/>
<dbReference type="EMBL" id="CP097509">
    <property type="protein sequence ID" value="URE15178.1"/>
    <property type="molecule type" value="Genomic_DNA"/>
</dbReference>